<proteinExistence type="predicted"/>
<sequence length="240" mass="27908">MILDEEIQMQLEAMEVNQEPTNADLQRERRKRSRMILNEKREQRQLQPVQETTHNQGYLSLGPPEEECPYYSAIMWWEERIKKKSTKKRTFFNMCCQDGKVKLPKFKEPPKLLAKLLNYSGDRGDRSAANFRQLIRMYNSCFALTSMGAKIDASVNTNSGPYVYRVSGQNHHLIGSLLPVDEKRPAFAQLYIYDTASEISNRTEAVCKHNKSPELNSELLSKLKDMFDKMVNQATWYKGQ</sequence>
<evidence type="ECO:0008006" key="3">
    <source>
        <dbReference type="Google" id="ProtNLM"/>
    </source>
</evidence>
<name>A0ABM3R596_SPIOL</name>
<gene>
    <name evidence="2" type="primary">LOC130466069</name>
</gene>
<reference evidence="2" key="2">
    <citation type="submission" date="2025-08" db="UniProtKB">
        <authorList>
            <consortium name="RefSeq"/>
        </authorList>
    </citation>
    <scope>IDENTIFICATION</scope>
    <source>
        <tissue evidence="2">Leaf</tissue>
    </source>
</reference>
<dbReference type="PANTHER" id="PTHR45786:SF74">
    <property type="entry name" value="ATP-DEPENDENT DNA HELICASE"/>
    <property type="match status" value="1"/>
</dbReference>
<dbReference type="RefSeq" id="XP_056690782.1">
    <property type="nucleotide sequence ID" value="XM_056834804.1"/>
</dbReference>
<organism evidence="1 2">
    <name type="scientific">Spinacia oleracea</name>
    <name type="common">Spinach</name>
    <dbReference type="NCBI Taxonomy" id="3562"/>
    <lineage>
        <taxon>Eukaryota</taxon>
        <taxon>Viridiplantae</taxon>
        <taxon>Streptophyta</taxon>
        <taxon>Embryophyta</taxon>
        <taxon>Tracheophyta</taxon>
        <taxon>Spermatophyta</taxon>
        <taxon>Magnoliopsida</taxon>
        <taxon>eudicotyledons</taxon>
        <taxon>Gunneridae</taxon>
        <taxon>Pentapetalae</taxon>
        <taxon>Caryophyllales</taxon>
        <taxon>Chenopodiaceae</taxon>
        <taxon>Chenopodioideae</taxon>
        <taxon>Anserineae</taxon>
        <taxon>Spinacia</taxon>
    </lineage>
</organism>
<evidence type="ECO:0000313" key="2">
    <source>
        <dbReference type="RefSeq" id="XP_056690782.1"/>
    </source>
</evidence>
<keyword evidence="1" id="KW-1185">Reference proteome</keyword>
<evidence type="ECO:0000313" key="1">
    <source>
        <dbReference type="Proteomes" id="UP000813463"/>
    </source>
</evidence>
<dbReference type="GeneID" id="130466069"/>
<accession>A0ABM3R596</accession>
<protein>
    <recommendedName>
        <fullName evidence="3">Helitron helicase-like domain-containing protein</fullName>
    </recommendedName>
</protein>
<dbReference type="Proteomes" id="UP000813463">
    <property type="component" value="Chromosome 1"/>
</dbReference>
<dbReference type="PANTHER" id="PTHR45786">
    <property type="entry name" value="DNA BINDING PROTEIN-LIKE"/>
    <property type="match status" value="1"/>
</dbReference>
<reference evidence="1" key="1">
    <citation type="journal article" date="2021" name="Nat. Commun.">
        <title>Genomic analyses provide insights into spinach domestication and the genetic basis of agronomic traits.</title>
        <authorList>
            <person name="Cai X."/>
            <person name="Sun X."/>
            <person name="Xu C."/>
            <person name="Sun H."/>
            <person name="Wang X."/>
            <person name="Ge C."/>
            <person name="Zhang Z."/>
            <person name="Wang Q."/>
            <person name="Fei Z."/>
            <person name="Jiao C."/>
            <person name="Wang Q."/>
        </authorList>
    </citation>
    <scope>NUCLEOTIDE SEQUENCE [LARGE SCALE GENOMIC DNA]</scope>
    <source>
        <strain evidence="1">cv. Varoflay</strain>
    </source>
</reference>